<dbReference type="Gene3D" id="3.40.50.1000">
    <property type="entry name" value="HAD superfamily/HAD-like"/>
    <property type="match status" value="1"/>
</dbReference>
<evidence type="ECO:0000313" key="1">
    <source>
        <dbReference type="EMBL" id="VDK36000.1"/>
    </source>
</evidence>
<dbReference type="OrthoDB" id="19045at2759"/>
<sequence>MNLLNRLISPRIPDILKRYADDGYAVVIMSNQGGLEKMQDKKIPEFKTKIEAVFRKIGVPMRAYFAISTDVNRKPRIGMWQALEAFAENLGVPFKTPEELWEEREGVDSTYPLLFDPKQFQDIAFSTSSPVPPSLKDFPSKGAVLILMVGYPASGKSTFCNNHLSQLGYAIISRDVLKDMKKCVAKCEQMLKAGSSVVVDNTNVTAASREPFLKTTKSLGVPAYACVMQTSLDHCRHNEMFRQLTVKNHSKISSIVFNQMKKNYQPPTKNEGFEEIFDVPFVPDLPSDAQRSLYFQYLLEK</sequence>
<dbReference type="FunFam" id="3.40.50.300:FF:000737">
    <property type="entry name" value="Bifunctional polynucleotide phosphatase/kinase"/>
    <property type="match status" value="1"/>
</dbReference>
<reference evidence="1 2" key="2">
    <citation type="submission" date="2018-11" db="EMBL/GenBank/DDBJ databases">
        <authorList>
            <consortium name="Pathogen Informatics"/>
        </authorList>
    </citation>
    <scope>NUCLEOTIDE SEQUENCE [LARGE SCALE GENOMIC DNA]</scope>
</reference>
<dbReference type="InterPro" id="IPR027417">
    <property type="entry name" value="P-loop_NTPase"/>
</dbReference>
<gene>
    <name evidence="1" type="ORF">TASK_LOCUS6021</name>
</gene>
<dbReference type="PANTHER" id="PTHR12083">
    <property type="entry name" value="BIFUNCTIONAL POLYNUCLEOTIDE PHOSPHATASE/KINASE"/>
    <property type="match status" value="1"/>
</dbReference>
<protein>
    <submittedName>
        <fullName evidence="3">Bifunctional polynucleotide phosphatase/kinase</fullName>
    </submittedName>
</protein>
<evidence type="ECO:0000313" key="3">
    <source>
        <dbReference type="WBParaSite" id="TASK_0000602001-mRNA-1"/>
    </source>
</evidence>
<accession>A0A0R3W708</accession>
<evidence type="ECO:0000313" key="2">
    <source>
        <dbReference type="Proteomes" id="UP000282613"/>
    </source>
</evidence>
<dbReference type="SUPFAM" id="SSF52540">
    <property type="entry name" value="P-loop containing nucleoside triphosphate hydrolases"/>
    <property type="match status" value="1"/>
</dbReference>
<dbReference type="AlphaFoldDB" id="A0A0R3W708"/>
<dbReference type="EMBL" id="UYRS01018462">
    <property type="protein sequence ID" value="VDK36000.1"/>
    <property type="molecule type" value="Genomic_DNA"/>
</dbReference>
<keyword evidence="2" id="KW-1185">Reference proteome</keyword>
<dbReference type="SUPFAM" id="SSF56784">
    <property type="entry name" value="HAD-like"/>
    <property type="match status" value="1"/>
</dbReference>
<dbReference type="GO" id="GO:0046403">
    <property type="term" value="F:polynucleotide 3'-phosphatase activity"/>
    <property type="evidence" value="ECO:0007669"/>
    <property type="project" value="TreeGrafter"/>
</dbReference>
<reference evidence="3" key="1">
    <citation type="submission" date="2017-02" db="UniProtKB">
        <authorList>
            <consortium name="WormBaseParasite"/>
        </authorList>
    </citation>
    <scope>IDENTIFICATION</scope>
</reference>
<name>A0A0R3W708_TAEAS</name>
<dbReference type="STRING" id="60517.A0A0R3W708"/>
<dbReference type="Pfam" id="PF08645">
    <property type="entry name" value="PNK3P"/>
    <property type="match status" value="1"/>
</dbReference>
<proteinExistence type="predicted"/>
<dbReference type="Pfam" id="PF13671">
    <property type="entry name" value="AAA_33"/>
    <property type="match status" value="1"/>
</dbReference>
<dbReference type="InterPro" id="IPR036412">
    <property type="entry name" value="HAD-like_sf"/>
</dbReference>
<organism evidence="3">
    <name type="scientific">Taenia asiatica</name>
    <name type="common">Asian tapeworm</name>
    <dbReference type="NCBI Taxonomy" id="60517"/>
    <lineage>
        <taxon>Eukaryota</taxon>
        <taxon>Metazoa</taxon>
        <taxon>Spiralia</taxon>
        <taxon>Lophotrochozoa</taxon>
        <taxon>Platyhelminthes</taxon>
        <taxon>Cestoda</taxon>
        <taxon>Eucestoda</taxon>
        <taxon>Cyclophyllidea</taxon>
        <taxon>Taeniidae</taxon>
        <taxon>Taenia</taxon>
    </lineage>
</organism>
<dbReference type="GO" id="GO:0003690">
    <property type="term" value="F:double-stranded DNA binding"/>
    <property type="evidence" value="ECO:0007669"/>
    <property type="project" value="TreeGrafter"/>
</dbReference>
<dbReference type="InterPro" id="IPR023214">
    <property type="entry name" value="HAD_sf"/>
</dbReference>
<dbReference type="Proteomes" id="UP000282613">
    <property type="component" value="Unassembled WGS sequence"/>
</dbReference>
<dbReference type="PANTHER" id="PTHR12083:SF9">
    <property type="entry name" value="BIFUNCTIONAL POLYNUCLEOTIDE PHOSPHATASE_KINASE"/>
    <property type="match status" value="1"/>
</dbReference>
<dbReference type="InterPro" id="IPR013954">
    <property type="entry name" value="PNK3P"/>
</dbReference>
<dbReference type="WBParaSite" id="TASK_0000602001-mRNA-1">
    <property type="protein sequence ID" value="TASK_0000602001-mRNA-1"/>
    <property type="gene ID" value="TASK_0000602001"/>
</dbReference>
<dbReference type="Gene3D" id="3.40.50.300">
    <property type="entry name" value="P-loop containing nucleotide triphosphate hydrolases"/>
    <property type="match status" value="1"/>
</dbReference>
<dbReference type="GO" id="GO:0006281">
    <property type="term" value="P:DNA repair"/>
    <property type="evidence" value="ECO:0007669"/>
    <property type="project" value="TreeGrafter"/>
</dbReference>
<dbReference type="GO" id="GO:0046404">
    <property type="term" value="F:ATP-dependent polydeoxyribonucleotide 5'-hydroxyl-kinase activity"/>
    <property type="evidence" value="ECO:0007669"/>
    <property type="project" value="TreeGrafter"/>
</dbReference>